<proteinExistence type="predicted"/>
<organism evidence="1 2">
    <name type="scientific">Thermobacillus xylanilyticus</name>
    <dbReference type="NCBI Taxonomy" id="76633"/>
    <lineage>
        <taxon>Bacteria</taxon>
        <taxon>Bacillati</taxon>
        <taxon>Bacillota</taxon>
        <taxon>Bacilli</taxon>
        <taxon>Bacillales</taxon>
        <taxon>Paenibacillaceae</taxon>
        <taxon>Thermobacillus</taxon>
    </lineage>
</organism>
<name>A0ABM8V4I3_THEXY</name>
<gene>
    <name evidence="1" type="primary">txxe 1724</name>
    <name evidence="1" type="ORF">TXXE_10390</name>
</gene>
<accession>A0ABM8V4I3</accession>
<evidence type="ECO:0000313" key="2">
    <source>
        <dbReference type="Proteomes" id="UP000681526"/>
    </source>
</evidence>
<reference evidence="1 2" key="1">
    <citation type="submission" date="2021-04" db="EMBL/GenBank/DDBJ databases">
        <authorList>
            <person name="Rakotoarivonina H."/>
        </authorList>
    </citation>
    <scope>NUCLEOTIDE SEQUENCE [LARGE SCALE GENOMIC DNA]</scope>
    <source>
        <strain evidence="1 2">XE</strain>
    </source>
</reference>
<dbReference type="InterPro" id="IPR045990">
    <property type="entry name" value="DUF5946"/>
</dbReference>
<evidence type="ECO:0008006" key="3">
    <source>
        <dbReference type="Google" id="ProtNLM"/>
    </source>
</evidence>
<sequence>MVEERYAYPFAELISMTQYKTCPGCGLRLPDRHLDAAERYRASGECRELYHELSAWLMMNQDLGFRAQHAVDAYGAQHSGGVTKNITTAFALIGLYLALEKGFSGRRVQQIHMELARMSIEWPSLEPPAANYAITVADVVRAEEGPAREEMLMEWARCAWDAWRERHDWVRSVCAAHLRLD</sequence>
<evidence type="ECO:0000313" key="1">
    <source>
        <dbReference type="EMBL" id="CAG5086900.1"/>
    </source>
</evidence>
<keyword evidence="2" id="KW-1185">Reference proteome</keyword>
<protein>
    <recommendedName>
        <fullName evidence="3">Serine/threonine protein kinase</fullName>
    </recommendedName>
</protein>
<comment type="caution">
    <text evidence="1">The sequence shown here is derived from an EMBL/GenBank/DDBJ whole genome shotgun (WGS) entry which is preliminary data.</text>
</comment>
<dbReference type="Proteomes" id="UP000681526">
    <property type="component" value="Unassembled WGS sequence"/>
</dbReference>
<dbReference type="EMBL" id="CAJRAY010000047">
    <property type="protein sequence ID" value="CAG5086900.1"/>
    <property type="molecule type" value="Genomic_DNA"/>
</dbReference>
<dbReference type="Pfam" id="PF19371">
    <property type="entry name" value="DUF5946"/>
    <property type="match status" value="1"/>
</dbReference>